<dbReference type="EC" id="2.3.2.27" evidence="2"/>
<reference evidence="9" key="1">
    <citation type="submission" date="2020-10" db="EMBL/GenBank/DDBJ databases">
        <title>Genome Sequence of Monilinia vaccinii-corymbosi Sheds Light on Mummy Berry Disease Infection of Blueberry and Mating Type.</title>
        <authorList>
            <person name="Yow A.G."/>
            <person name="Zhang Y."/>
            <person name="Bansal K."/>
            <person name="Eacker S.M."/>
            <person name="Sullivan S."/>
            <person name="Liachko I."/>
            <person name="Cubeta M.A."/>
            <person name="Rollins J.A."/>
            <person name="Ashrafi H."/>
        </authorList>
    </citation>
    <scope>NUCLEOTIDE SEQUENCE</scope>
    <source>
        <strain evidence="9">RL-1</strain>
    </source>
</reference>
<protein>
    <recommendedName>
        <fullName evidence="2">RING-type E3 ubiquitin transferase</fullName>
        <ecNumber evidence="2">2.3.2.27</ecNumber>
    </recommendedName>
</protein>
<organism evidence="9 10">
    <name type="scientific">Monilinia vaccinii-corymbosi</name>
    <dbReference type="NCBI Taxonomy" id="61207"/>
    <lineage>
        <taxon>Eukaryota</taxon>
        <taxon>Fungi</taxon>
        <taxon>Dikarya</taxon>
        <taxon>Ascomycota</taxon>
        <taxon>Pezizomycotina</taxon>
        <taxon>Leotiomycetes</taxon>
        <taxon>Helotiales</taxon>
        <taxon>Sclerotiniaceae</taxon>
        <taxon>Monilinia</taxon>
    </lineage>
</organism>
<dbReference type="GO" id="GO:0008270">
    <property type="term" value="F:zinc ion binding"/>
    <property type="evidence" value="ECO:0007669"/>
    <property type="project" value="UniProtKB-KW"/>
</dbReference>
<name>A0A8A3P0U1_9HELO</name>
<dbReference type="InterPro" id="IPR013083">
    <property type="entry name" value="Znf_RING/FYVE/PHD"/>
</dbReference>
<feature type="compositionally biased region" description="Polar residues" evidence="7">
    <location>
        <begin position="44"/>
        <end position="53"/>
    </location>
</feature>
<evidence type="ECO:0000256" key="6">
    <source>
        <dbReference type="PROSITE-ProRule" id="PRU00175"/>
    </source>
</evidence>
<dbReference type="SMART" id="SM00184">
    <property type="entry name" value="RING"/>
    <property type="match status" value="1"/>
</dbReference>
<dbReference type="Gene3D" id="3.30.40.10">
    <property type="entry name" value="Zinc/RING finger domain, C3HC4 (zinc finger)"/>
    <property type="match status" value="1"/>
</dbReference>
<evidence type="ECO:0000256" key="3">
    <source>
        <dbReference type="ARBA" id="ARBA00022679"/>
    </source>
</evidence>
<evidence type="ECO:0000256" key="7">
    <source>
        <dbReference type="SAM" id="MobiDB-lite"/>
    </source>
</evidence>
<keyword evidence="10" id="KW-1185">Reference proteome</keyword>
<dbReference type="Proteomes" id="UP000672032">
    <property type="component" value="Chromosome 1"/>
</dbReference>
<dbReference type="OrthoDB" id="21204at2759"/>
<dbReference type="PANTHER" id="PTHR46077:SF1">
    <property type="entry name" value="TOP1 BINDING ARGININE_SERINE RICH PROTEIN, E3 UBIQUITIN LIGASE"/>
    <property type="match status" value="1"/>
</dbReference>
<proteinExistence type="predicted"/>
<evidence type="ECO:0000313" key="9">
    <source>
        <dbReference type="EMBL" id="QSZ28796.1"/>
    </source>
</evidence>
<comment type="catalytic activity">
    <reaction evidence="1">
        <text>S-ubiquitinyl-[E2 ubiquitin-conjugating enzyme]-L-cysteine + [acceptor protein]-L-lysine = [E2 ubiquitin-conjugating enzyme]-L-cysteine + N(6)-ubiquitinyl-[acceptor protein]-L-lysine.</text>
        <dbReference type="EC" id="2.3.2.27"/>
    </reaction>
</comment>
<evidence type="ECO:0000259" key="8">
    <source>
        <dbReference type="PROSITE" id="PS50089"/>
    </source>
</evidence>
<evidence type="ECO:0000256" key="2">
    <source>
        <dbReference type="ARBA" id="ARBA00012483"/>
    </source>
</evidence>
<dbReference type="PROSITE" id="PS50089">
    <property type="entry name" value="ZF_RING_2"/>
    <property type="match status" value="1"/>
</dbReference>
<evidence type="ECO:0000313" key="10">
    <source>
        <dbReference type="Proteomes" id="UP000672032"/>
    </source>
</evidence>
<gene>
    <name evidence="9" type="ORF">DSL72_003301</name>
</gene>
<keyword evidence="5" id="KW-0804">Transcription</keyword>
<keyword evidence="6" id="KW-0862">Zinc</keyword>
<keyword evidence="3" id="KW-0808">Transferase</keyword>
<dbReference type="AlphaFoldDB" id="A0A8A3P0U1"/>
<feature type="region of interest" description="Disordered" evidence="7">
    <location>
        <begin position="1"/>
        <end position="53"/>
    </location>
</feature>
<keyword evidence="6" id="KW-0479">Metal-binding</keyword>
<accession>A0A8A3P0U1</accession>
<dbReference type="InterPro" id="IPR001841">
    <property type="entry name" value="Znf_RING"/>
</dbReference>
<sequence>MDTPPGKVANGNGEHPAAGEAPSLGEAGPSNGAGPSDEAGPSNEAESSNETRSAKSVLTKAKLLAEGKLLDSEENCFICFDEIINFAITQPCHHYACFTCFKLWFLKEKGCPYCRTPVETLRHGFAADGKHEIFIILETPEQEQASMSVSEQSAVARRQYIYRCRLHCQRIGTLEYSGFSTVTLENIPSDLLDPEHLVRLWLKRELGSVLQDIGQNSRSPPIPIAVQVEFLENLIIDMLRAGDKSAMESNLRECLGRNTRLFLHELGAVLVSPYPTLEEWDQNVKYPYYVPGSRTQATPTSRPGLRRMARLEATYQFHHAQRVQANNGGQNAQDTQVIQANNEGEGPQSSSQIRESDAPGLLTYVQRVGRDAQDTNVQPAFDADAEIEGGLDQWDLPRL</sequence>
<evidence type="ECO:0000256" key="5">
    <source>
        <dbReference type="ARBA" id="ARBA00023163"/>
    </source>
</evidence>
<keyword evidence="4" id="KW-0805">Transcription regulation</keyword>
<dbReference type="PANTHER" id="PTHR46077">
    <property type="entry name" value="E3 UBIQUITIN-PROTEIN LIGASE TOPORS"/>
    <property type="match status" value="1"/>
</dbReference>
<keyword evidence="6" id="KW-0863">Zinc-finger</keyword>
<dbReference type="EMBL" id="CP063405">
    <property type="protein sequence ID" value="QSZ28796.1"/>
    <property type="molecule type" value="Genomic_DNA"/>
</dbReference>
<dbReference type="GO" id="GO:0006513">
    <property type="term" value="P:protein monoubiquitination"/>
    <property type="evidence" value="ECO:0007669"/>
    <property type="project" value="TreeGrafter"/>
</dbReference>
<dbReference type="Pfam" id="PF13920">
    <property type="entry name" value="zf-C3HC4_3"/>
    <property type="match status" value="1"/>
</dbReference>
<dbReference type="GO" id="GO:0061630">
    <property type="term" value="F:ubiquitin protein ligase activity"/>
    <property type="evidence" value="ECO:0007669"/>
    <property type="project" value="UniProtKB-EC"/>
</dbReference>
<feature type="domain" description="RING-type" evidence="8">
    <location>
        <begin position="76"/>
        <end position="115"/>
    </location>
</feature>
<evidence type="ECO:0000256" key="4">
    <source>
        <dbReference type="ARBA" id="ARBA00023015"/>
    </source>
</evidence>
<dbReference type="GO" id="GO:0000209">
    <property type="term" value="P:protein polyubiquitination"/>
    <property type="evidence" value="ECO:0007669"/>
    <property type="project" value="TreeGrafter"/>
</dbReference>
<evidence type="ECO:0000256" key="1">
    <source>
        <dbReference type="ARBA" id="ARBA00000900"/>
    </source>
</evidence>
<dbReference type="SUPFAM" id="SSF57850">
    <property type="entry name" value="RING/U-box"/>
    <property type="match status" value="1"/>
</dbReference>